<keyword evidence="2" id="KW-0805">Transcription regulation</keyword>
<dbReference type="EMBL" id="VVYW01000034">
    <property type="protein sequence ID" value="KAA5402623.1"/>
    <property type="molecule type" value="Genomic_DNA"/>
</dbReference>
<evidence type="ECO:0000313" key="16">
    <source>
        <dbReference type="Proteomes" id="UP000448877"/>
    </source>
</evidence>
<dbReference type="EMBL" id="VVYX01000007">
    <property type="protein sequence ID" value="KAA5420699.1"/>
    <property type="molecule type" value="Genomic_DNA"/>
</dbReference>
<proteinExistence type="predicted"/>
<dbReference type="GO" id="GO:0003700">
    <property type="term" value="F:DNA-binding transcription factor activity"/>
    <property type="evidence" value="ECO:0007669"/>
    <property type="project" value="InterPro"/>
</dbReference>
<evidence type="ECO:0000256" key="2">
    <source>
        <dbReference type="ARBA" id="ARBA00023015"/>
    </source>
</evidence>
<dbReference type="Proteomes" id="UP000061809">
    <property type="component" value="Chromosome"/>
</dbReference>
<evidence type="ECO:0000313" key="15">
    <source>
        <dbReference type="Proteomes" id="UP000325055"/>
    </source>
</evidence>
<evidence type="ECO:0000313" key="13">
    <source>
        <dbReference type="Proteomes" id="UP000061809"/>
    </source>
</evidence>
<evidence type="ECO:0000313" key="9">
    <source>
        <dbReference type="EMBL" id="KAA5420699.1"/>
    </source>
</evidence>
<dbReference type="AlphaFoldDB" id="A0A0P0FRG0"/>
<evidence type="ECO:0000313" key="6">
    <source>
        <dbReference type="EMBL" id="ALJ57698.1"/>
    </source>
</evidence>
<dbReference type="Proteomes" id="UP000325055">
    <property type="component" value="Unassembled WGS sequence"/>
</dbReference>
<dbReference type="PROSITE" id="PS00894">
    <property type="entry name" value="HTH_DEOR_1"/>
    <property type="match status" value="1"/>
</dbReference>
<dbReference type="InterPro" id="IPR014036">
    <property type="entry name" value="DeoR-like_C"/>
</dbReference>
<dbReference type="InterPro" id="IPR018356">
    <property type="entry name" value="Tscrpt_reg_HTH_DeoR_CS"/>
</dbReference>
<dbReference type="InterPro" id="IPR001034">
    <property type="entry name" value="DeoR_HTH"/>
</dbReference>
<reference evidence="11" key="5">
    <citation type="submission" date="2023-08" db="EMBL/GenBank/DDBJ databases">
        <title>Reintroducing virulent viruses to syntetic microbiomes.</title>
        <authorList>
            <person name="Wilde J."/>
            <person name="Boyes R."/>
            <person name="Robinson A.V."/>
            <person name="Daisley B.A."/>
            <person name="Allen-Vercoe E."/>
        </authorList>
    </citation>
    <scope>NUCLEOTIDE SEQUENCE</scope>
    <source>
        <strain evidence="11">225I_12FAA</strain>
    </source>
</reference>
<dbReference type="PRINTS" id="PR00037">
    <property type="entry name" value="HTHLACR"/>
</dbReference>
<dbReference type="SUPFAM" id="SSF46785">
    <property type="entry name" value="Winged helix' DNA-binding domain"/>
    <property type="match status" value="1"/>
</dbReference>
<feature type="domain" description="HTH deoR-type" evidence="5">
    <location>
        <begin position="3"/>
        <end position="58"/>
    </location>
</feature>
<keyword evidence="1" id="KW-0678">Repressor</keyword>
<dbReference type="InterPro" id="IPR036390">
    <property type="entry name" value="WH_DNA-bd_sf"/>
</dbReference>
<dbReference type="PATRIC" id="fig|246787.4.peg.446"/>
<dbReference type="Pfam" id="PF00455">
    <property type="entry name" value="DeoRC"/>
    <property type="match status" value="1"/>
</dbReference>
<dbReference type="EMBL" id="CP012801">
    <property type="protein sequence ID" value="ALJ57698.1"/>
    <property type="molecule type" value="Genomic_DNA"/>
</dbReference>
<dbReference type="KEGG" id="bcel:BcellWH2_00423"/>
<dbReference type="EMBL" id="VVYV01000054">
    <property type="protein sequence ID" value="KAA5413275.1"/>
    <property type="molecule type" value="Genomic_DNA"/>
</dbReference>
<organism evidence="6 13">
    <name type="scientific">Bacteroides cellulosilyticus</name>
    <dbReference type="NCBI Taxonomy" id="246787"/>
    <lineage>
        <taxon>Bacteria</taxon>
        <taxon>Pseudomonadati</taxon>
        <taxon>Bacteroidota</taxon>
        <taxon>Bacteroidia</taxon>
        <taxon>Bacteroidales</taxon>
        <taxon>Bacteroidaceae</taxon>
        <taxon>Bacteroides</taxon>
    </lineage>
</organism>
<reference evidence="15 16" key="3">
    <citation type="journal article" date="2019" name="Nat. Med.">
        <title>A library of human gut bacterial isolates paired with longitudinal multiomics data enables mechanistic microbiome research.</title>
        <authorList>
            <person name="Poyet M."/>
            <person name="Groussin M."/>
            <person name="Gibbons S.M."/>
            <person name="Avila-Pacheco J."/>
            <person name="Jiang X."/>
            <person name="Kearney S.M."/>
            <person name="Perrotta A.R."/>
            <person name="Berdy B."/>
            <person name="Zhao S."/>
            <person name="Lieberman T.D."/>
            <person name="Swanson P.K."/>
            <person name="Smith M."/>
            <person name="Roesemann S."/>
            <person name="Alexander J.E."/>
            <person name="Rich S.A."/>
            <person name="Livny J."/>
            <person name="Vlamakis H."/>
            <person name="Clish C."/>
            <person name="Bullock K."/>
            <person name="Deik A."/>
            <person name="Scott J."/>
            <person name="Pierce K.A."/>
            <person name="Xavier R.J."/>
            <person name="Alm E.J."/>
        </authorList>
    </citation>
    <scope>NUCLEOTIDE SEQUENCE [LARGE SCALE GENOMIC DNA]</scope>
    <source>
        <strain evidence="8 16">BIOML-A6</strain>
        <strain evidence="7 15">BIOML-A7</strain>
        <strain evidence="9 17">BIOML-A8</strain>
    </source>
</reference>
<dbReference type="Proteomes" id="UP001266995">
    <property type="component" value="Unassembled WGS sequence"/>
</dbReference>
<evidence type="ECO:0000259" key="5">
    <source>
        <dbReference type="PROSITE" id="PS51000"/>
    </source>
</evidence>
<evidence type="ECO:0000256" key="1">
    <source>
        <dbReference type="ARBA" id="ARBA00022491"/>
    </source>
</evidence>
<evidence type="ECO:0000313" key="12">
    <source>
        <dbReference type="EMBL" id="RGS34927.1"/>
    </source>
</evidence>
<dbReference type="PANTHER" id="PTHR30363">
    <property type="entry name" value="HTH-TYPE TRANSCRIPTIONAL REGULATOR SRLR-RELATED"/>
    <property type="match status" value="1"/>
</dbReference>
<dbReference type="SMART" id="SM00420">
    <property type="entry name" value="HTH_DEOR"/>
    <property type="match status" value="1"/>
</dbReference>
<reference evidence="6 13" key="1">
    <citation type="journal article" date="2015" name="Science">
        <title>Genetic determinants of in vivo fitness and diet responsiveness in multiple human gut Bacteroides.</title>
        <authorList>
            <person name="Wu M."/>
            <person name="McNulty N.P."/>
            <person name="Rodionov D.A."/>
            <person name="Khoroshkin M.S."/>
            <person name="Griffin N.W."/>
            <person name="Cheng J."/>
            <person name="Latreille P."/>
            <person name="Kerstetter R.A."/>
            <person name="Terrapon N."/>
            <person name="Henrissat B."/>
            <person name="Osterman A.L."/>
            <person name="Gordon J.I."/>
        </authorList>
    </citation>
    <scope>NUCLEOTIDE SEQUENCE [LARGE SCALE GENOMIC DNA]</scope>
    <source>
        <strain evidence="6 13">WH2</strain>
    </source>
</reference>
<dbReference type="PANTHER" id="PTHR30363:SF4">
    <property type="entry name" value="GLYCEROL-3-PHOSPHATE REGULON REPRESSOR"/>
    <property type="match status" value="1"/>
</dbReference>
<sequence>MLKEERHQYILNRINQNYRIYITALSSELGVSDDTLRRDLAELDELGLLTKVHGGAIARSGIPVEFTDRLNTGIAGKQQMATKVIPLFSPGDIVLMDGGTSNLEVARQIPVDAELSIYTNSFPIVNVLMHHPNLELIFLGGKVFPSSQVTVGVSVFQALQTIRPDWLVLGISNVHPHQGLTGPDREEAMMKRLMMERAQKRIILADSHKLNTAEAYSVASLGDIDYLVTEDSKVDYIRQNWPKSSYQVL</sequence>
<keyword evidence="4" id="KW-0804">Transcription</keyword>
<evidence type="ECO:0000313" key="8">
    <source>
        <dbReference type="EMBL" id="KAA5413275.1"/>
    </source>
</evidence>
<dbReference type="Pfam" id="PF08220">
    <property type="entry name" value="HTH_DeoR"/>
    <property type="match status" value="1"/>
</dbReference>
<dbReference type="InterPro" id="IPR050313">
    <property type="entry name" value="Carb_Metab_HTH_regulators"/>
</dbReference>
<dbReference type="eggNOG" id="COG1349">
    <property type="taxonomic scope" value="Bacteria"/>
</dbReference>
<evidence type="ECO:0000256" key="3">
    <source>
        <dbReference type="ARBA" id="ARBA00023125"/>
    </source>
</evidence>
<dbReference type="Gene3D" id="3.40.50.1360">
    <property type="match status" value="1"/>
</dbReference>
<evidence type="ECO:0000313" key="11">
    <source>
        <dbReference type="EMBL" id="MDT4511724.1"/>
    </source>
</evidence>
<reference evidence="12 14" key="2">
    <citation type="submission" date="2018-08" db="EMBL/GenBank/DDBJ databases">
        <title>A genome reference for cultivated species of the human gut microbiota.</title>
        <authorList>
            <person name="Zou Y."/>
            <person name="Xue W."/>
            <person name="Luo G."/>
        </authorList>
    </citation>
    <scope>NUCLEOTIDE SEQUENCE [LARGE SCALE GENOMIC DNA]</scope>
    <source>
        <strain evidence="12 14">AF22-3AC</strain>
    </source>
</reference>
<dbReference type="EMBL" id="QRVJ01000018">
    <property type="protein sequence ID" value="RGS34927.1"/>
    <property type="molecule type" value="Genomic_DNA"/>
</dbReference>
<evidence type="ECO:0000313" key="17">
    <source>
        <dbReference type="Proteomes" id="UP000482653"/>
    </source>
</evidence>
<keyword evidence="3 10" id="KW-0238">DNA-binding</keyword>
<dbReference type="EMBL" id="JARFID010000004">
    <property type="protein sequence ID" value="MDE8693531.1"/>
    <property type="molecule type" value="Genomic_DNA"/>
</dbReference>
<dbReference type="STRING" id="246787.BcellWH2_00423"/>
<dbReference type="InterPro" id="IPR037171">
    <property type="entry name" value="NagB/RpiA_transferase-like"/>
</dbReference>
<protein>
    <submittedName>
        <fullName evidence="10">DeoR/GlpR family DNA-binding transcription regulator</fullName>
    </submittedName>
    <submittedName>
        <fullName evidence="7">DeoR/GlpR transcriptional regulator</fullName>
    </submittedName>
    <submittedName>
        <fullName evidence="6">HTH-type transcriptional repressor GlcR</fullName>
    </submittedName>
</protein>
<dbReference type="Gene3D" id="1.10.10.10">
    <property type="entry name" value="Winged helix-like DNA-binding domain superfamily/Winged helix DNA-binding domain"/>
    <property type="match status" value="1"/>
</dbReference>
<dbReference type="Proteomes" id="UP000448877">
    <property type="component" value="Unassembled WGS sequence"/>
</dbReference>
<evidence type="ECO:0000313" key="10">
    <source>
        <dbReference type="EMBL" id="MDE8693531.1"/>
    </source>
</evidence>
<evidence type="ECO:0000313" key="14">
    <source>
        <dbReference type="Proteomes" id="UP000283341"/>
    </source>
</evidence>
<dbReference type="SUPFAM" id="SSF100950">
    <property type="entry name" value="NagB/RpiA/CoA transferase-like"/>
    <property type="match status" value="1"/>
</dbReference>
<name>A0A0P0FRG0_9BACE</name>
<dbReference type="EMBL" id="JAVSNH010000001">
    <property type="protein sequence ID" value="MDT4511724.1"/>
    <property type="molecule type" value="Genomic_DNA"/>
</dbReference>
<dbReference type="Proteomes" id="UP000283341">
    <property type="component" value="Unassembled WGS sequence"/>
</dbReference>
<dbReference type="PROSITE" id="PS51000">
    <property type="entry name" value="HTH_DEOR_2"/>
    <property type="match status" value="1"/>
</dbReference>
<dbReference type="InterPro" id="IPR036388">
    <property type="entry name" value="WH-like_DNA-bd_sf"/>
</dbReference>
<dbReference type="Proteomes" id="UP001221924">
    <property type="component" value="Unassembled WGS sequence"/>
</dbReference>
<evidence type="ECO:0000256" key="4">
    <source>
        <dbReference type="ARBA" id="ARBA00023163"/>
    </source>
</evidence>
<dbReference type="GO" id="GO:0003677">
    <property type="term" value="F:DNA binding"/>
    <property type="evidence" value="ECO:0007669"/>
    <property type="project" value="UniProtKB-KW"/>
</dbReference>
<dbReference type="SMART" id="SM01134">
    <property type="entry name" value="DeoRC"/>
    <property type="match status" value="1"/>
</dbReference>
<evidence type="ECO:0000313" key="7">
    <source>
        <dbReference type="EMBL" id="KAA5402623.1"/>
    </source>
</evidence>
<gene>
    <name evidence="6" type="primary">glcR</name>
    <name evidence="6" type="ORF">BcellWH2_00423</name>
    <name evidence="12" type="ORF">DWX97_17915</name>
    <name evidence="8" type="ORF">F2Y81_23365</name>
    <name evidence="7" type="ORF">F2Y86_25615</name>
    <name evidence="9" type="ORF">F2Y87_07235</name>
    <name evidence="10" type="ORF">PZH42_05390</name>
    <name evidence="11" type="ORF">RO785_12165</name>
</gene>
<reference evidence="10" key="4">
    <citation type="submission" date="2023-03" db="EMBL/GenBank/DDBJ databases">
        <title>DFI Biobank Strains.</title>
        <authorList>
            <person name="Mostad J."/>
            <person name="Paddock L."/>
            <person name="Medina S."/>
            <person name="Waligurski E."/>
            <person name="Barat B."/>
            <person name="Smith R."/>
            <person name="Burgo V."/>
            <person name="Metcalfe C."/>
            <person name="Woodson C."/>
            <person name="Sundararajan A."/>
            <person name="Ramaswamy R."/>
            <person name="Lin H."/>
            <person name="Pamer E.G."/>
        </authorList>
    </citation>
    <scope>NUCLEOTIDE SEQUENCE</scope>
    <source>
        <strain evidence="10">DFI.9.5</strain>
    </source>
</reference>
<dbReference type="Proteomes" id="UP000482653">
    <property type="component" value="Unassembled WGS sequence"/>
</dbReference>
<accession>A0A0P0FRG0</accession>
<dbReference type="RefSeq" id="WP_007213876.1">
    <property type="nucleotide sequence ID" value="NZ_CABMLT010000016.1"/>
</dbReference>